<evidence type="ECO:0000256" key="5">
    <source>
        <dbReference type="ARBA" id="ARBA00047645"/>
    </source>
</evidence>
<evidence type="ECO:0000259" key="8">
    <source>
        <dbReference type="PROSITE" id="PS51160"/>
    </source>
</evidence>
<evidence type="ECO:0000256" key="4">
    <source>
        <dbReference type="ARBA" id="ARBA00022801"/>
    </source>
</evidence>
<accession>A0A2H9N232</accession>
<dbReference type="InterPro" id="IPR017968">
    <property type="entry name" value="Acylphosphatase_CS"/>
</dbReference>
<feature type="domain" description="Acylphosphatase-like" evidence="8">
    <location>
        <begin position="6"/>
        <end position="93"/>
    </location>
</feature>
<dbReference type="EMBL" id="PFHJ01000001">
    <property type="protein sequence ID" value="PIW91665.1"/>
    <property type="molecule type" value="Genomic_DNA"/>
</dbReference>
<name>A0A2H9N232_9BACT</name>
<evidence type="ECO:0000313" key="10">
    <source>
        <dbReference type="Proteomes" id="UP000236840"/>
    </source>
</evidence>
<protein>
    <recommendedName>
        <fullName evidence="3 6">acylphosphatase</fullName>
        <ecNumber evidence="2 6">3.6.1.7</ecNumber>
    </recommendedName>
</protein>
<dbReference type="GO" id="GO:0003998">
    <property type="term" value="F:acylphosphatase activity"/>
    <property type="evidence" value="ECO:0007669"/>
    <property type="project" value="UniProtKB-EC"/>
</dbReference>
<comment type="catalytic activity">
    <reaction evidence="5 6">
        <text>an acyl phosphate + H2O = a carboxylate + phosphate + H(+)</text>
        <dbReference type="Rhea" id="RHEA:14965"/>
        <dbReference type="ChEBI" id="CHEBI:15377"/>
        <dbReference type="ChEBI" id="CHEBI:15378"/>
        <dbReference type="ChEBI" id="CHEBI:29067"/>
        <dbReference type="ChEBI" id="CHEBI:43474"/>
        <dbReference type="ChEBI" id="CHEBI:59918"/>
        <dbReference type="EC" id="3.6.1.7"/>
    </reaction>
</comment>
<dbReference type="Gene3D" id="3.30.70.100">
    <property type="match status" value="1"/>
</dbReference>
<comment type="similarity">
    <text evidence="1 7">Belongs to the acylphosphatase family.</text>
</comment>
<dbReference type="PROSITE" id="PS00151">
    <property type="entry name" value="ACYLPHOSPHATASE_2"/>
    <property type="match status" value="1"/>
</dbReference>
<dbReference type="SUPFAM" id="SSF54975">
    <property type="entry name" value="Acylphosphatase/BLUF domain-like"/>
    <property type="match status" value="1"/>
</dbReference>
<dbReference type="EC" id="3.6.1.7" evidence="2 6"/>
<dbReference type="PANTHER" id="PTHR47268">
    <property type="entry name" value="ACYLPHOSPHATASE"/>
    <property type="match status" value="1"/>
</dbReference>
<evidence type="ECO:0000256" key="6">
    <source>
        <dbReference type="PROSITE-ProRule" id="PRU00520"/>
    </source>
</evidence>
<evidence type="ECO:0000256" key="7">
    <source>
        <dbReference type="RuleBase" id="RU004168"/>
    </source>
</evidence>
<feature type="active site" evidence="6">
    <location>
        <position position="39"/>
    </location>
</feature>
<dbReference type="PROSITE" id="PS51160">
    <property type="entry name" value="ACYLPHOSPHATASE_3"/>
    <property type="match status" value="1"/>
</dbReference>
<dbReference type="PRINTS" id="PR00112">
    <property type="entry name" value="ACYLPHPHTASE"/>
</dbReference>
<gene>
    <name evidence="9" type="ORF">COZ90_00040</name>
</gene>
<dbReference type="InterPro" id="IPR036046">
    <property type="entry name" value="Acylphosphatase-like_dom_sf"/>
</dbReference>
<dbReference type="InterPro" id="IPR001792">
    <property type="entry name" value="Acylphosphatase-like_dom"/>
</dbReference>
<organism evidence="9 10">
    <name type="scientific">Candidatus Nealsonbacteria bacterium CG_4_8_14_3_um_filter_37_36</name>
    <dbReference type="NCBI Taxonomy" id="1974688"/>
    <lineage>
        <taxon>Bacteria</taxon>
        <taxon>Candidatus Nealsoniibacteriota</taxon>
    </lineage>
</organism>
<dbReference type="FunFam" id="3.30.70.100:FF:000012">
    <property type="entry name" value="Acylphosphatase"/>
    <property type="match status" value="1"/>
</dbReference>
<dbReference type="InterPro" id="IPR020456">
    <property type="entry name" value="Acylphosphatase"/>
</dbReference>
<comment type="caution">
    <text evidence="9">The sequence shown here is derived from an EMBL/GenBank/DDBJ whole genome shotgun (WGS) entry which is preliminary data.</text>
</comment>
<evidence type="ECO:0000256" key="3">
    <source>
        <dbReference type="ARBA" id="ARBA00015991"/>
    </source>
</evidence>
<keyword evidence="4 6" id="KW-0378">Hydrolase</keyword>
<reference evidence="10" key="1">
    <citation type="submission" date="2017-09" db="EMBL/GenBank/DDBJ databases">
        <title>Depth-based differentiation of microbial function through sediment-hosted aquifers and enrichment of novel symbionts in the deep terrestrial subsurface.</title>
        <authorList>
            <person name="Probst A.J."/>
            <person name="Ladd B."/>
            <person name="Jarett J.K."/>
            <person name="Geller-Mcgrath D.E."/>
            <person name="Sieber C.M.K."/>
            <person name="Emerson J.B."/>
            <person name="Anantharaman K."/>
            <person name="Thomas B.C."/>
            <person name="Malmstrom R."/>
            <person name="Stieglmeier M."/>
            <person name="Klingl A."/>
            <person name="Woyke T."/>
            <person name="Ryan C.M."/>
            <person name="Banfield J.F."/>
        </authorList>
    </citation>
    <scope>NUCLEOTIDE SEQUENCE [LARGE SCALE GENOMIC DNA]</scope>
</reference>
<feature type="active site" evidence="6">
    <location>
        <position position="21"/>
    </location>
</feature>
<evidence type="ECO:0000256" key="2">
    <source>
        <dbReference type="ARBA" id="ARBA00012150"/>
    </source>
</evidence>
<evidence type="ECO:0000256" key="1">
    <source>
        <dbReference type="ARBA" id="ARBA00005614"/>
    </source>
</evidence>
<sequence length="93" mass="10719">MTEKIRAHIFVSGRVHGVFFRAETQEKAQQLGVTGWVRNLPDGRVEAVFEGDKAKVEEMINWAKKGPPGAIVNHLDLTWEEYKGEFNNFEIRY</sequence>
<dbReference type="AlphaFoldDB" id="A0A2H9N232"/>
<dbReference type="Proteomes" id="UP000236840">
    <property type="component" value="Unassembled WGS sequence"/>
</dbReference>
<dbReference type="PANTHER" id="PTHR47268:SF4">
    <property type="entry name" value="ACYLPHOSPHATASE"/>
    <property type="match status" value="1"/>
</dbReference>
<dbReference type="NCBIfam" id="NF011013">
    <property type="entry name" value="PRK14441.1"/>
    <property type="match status" value="1"/>
</dbReference>
<dbReference type="NCBIfam" id="NF011016">
    <property type="entry name" value="PRK14444.1"/>
    <property type="match status" value="1"/>
</dbReference>
<dbReference type="Pfam" id="PF00708">
    <property type="entry name" value="Acylphosphatase"/>
    <property type="match status" value="1"/>
</dbReference>
<evidence type="ECO:0000313" key="9">
    <source>
        <dbReference type="EMBL" id="PIW91665.1"/>
    </source>
</evidence>
<proteinExistence type="inferred from homology"/>